<protein>
    <recommendedName>
        <fullName evidence="3">IS1 family transposase</fullName>
    </recommendedName>
</protein>
<evidence type="ECO:0000313" key="1">
    <source>
        <dbReference type="EMBL" id="GLS92541.1"/>
    </source>
</evidence>
<sequence length="454" mass="51286">MFKFTKDFNCCKTVSCANFGLSNRNSDSYIQKSERLGYLSIECELCGSNPPWISNSLVKNLIAEKLELQFGQKVVGCKKCSPYYFMMATPDSKLHGFTSAGTQRKKCTHCGGIFTLPDFKNIDALKQVLNSVTEKKEVKAAIQESGLSARLYYFYLNKLSLIFSNFSRLNELQLLNREYLGIHSEGRLLSLNHQRALYHLFSVEIESGYVLLQSNNLTKLAISEAAVYQETTNTLAANIDSDNIETVLLARYQSNLKRNHFEQLLIGSVKPLGRSSAIYPDKVAYTHFQLLKAFTDNVQRHDHFIEHESTLRSAALMSSYAAIKNGSANVFYFLPFLSNAGKLNGQPLGWWNDIWFSNEIGAFSSITRKYKTTPSFKIKKGTAIESYHCYLNNNLNKNINSMQVVNDLSEIYRVLYNYCEDEGGATAASQLGLVQKCYQPEQLLALAIKQLSNK</sequence>
<dbReference type="Proteomes" id="UP001157353">
    <property type="component" value="Unassembled WGS sequence"/>
</dbReference>
<accession>A0ABQ6E5C6</accession>
<comment type="caution">
    <text evidence="1">The sequence shown here is derived from an EMBL/GenBank/DDBJ whole genome shotgun (WGS) entry which is preliminary data.</text>
</comment>
<proteinExistence type="predicted"/>
<name>A0ABQ6E5C6_9GAMM</name>
<evidence type="ECO:0008006" key="3">
    <source>
        <dbReference type="Google" id="ProtNLM"/>
    </source>
</evidence>
<dbReference type="EMBL" id="BSPQ01000026">
    <property type="protein sequence ID" value="GLS92541.1"/>
    <property type="molecule type" value="Genomic_DNA"/>
</dbReference>
<reference evidence="2" key="1">
    <citation type="journal article" date="2019" name="Int. J. Syst. Evol. Microbiol.">
        <title>The Global Catalogue of Microorganisms (GCM) 10K type strain sequencing project: providing services to taxonomists for standard genome sequencing and annotation.</title>
        <authorList>
            <consortium name="The Broad Institute Genomics Platform"/>
            <consortium name="The Broad Institute Genome Sequencing Center for Infectious Disease"/>
            <person name="Wu L."/>
            <person name="Ma J."/>
        </authorList>
    </citation>
    <scope>NUCLEOTIDE SEQUENCE [LARGE SCALE GENOMIC DNA]</scope>
    <source>
        <strain evidence="2">NBRC 103166</strain>
    </source>
</reference>
<dbReference type="RefSeq" id="WP_284205647.1">
    <property type="nucleotide sequence ID" value="NZ_BSPQ01000026.1"/>
</dbReference>
<gene>
    <name evidence="1" type="ORF">GCM10007916_36130</name>
</gene>
<evidence type="ECO:0000313" key="2">
    <source>
        <dbReference type="Proteomes" id="UP001157353"/>
    </source>
</evidence>
<keyword evidence="2" id="KW-1185">Reference proteome</keyword>
<organism evidence="1 2">
    <name type="scientific">Psychromonas marina</name>
    <dbReference type="NCBI Taxonomy" id="88364"/>
    <lineage>
        <taxon>Bacteria</taxon>
        <taxon>Pseudomonadati</taxon>
        <taxon>Pseudomonadota</taxon>
        <taxon>Gammaproteobacteria</taxon>
        <taxon>Alteromonadales</taxon>
        <taxon>Psychromonadaceae</taxon>
        <taxon>Psychromonas</taxon>
    </lineage>
</organism>